<keyword evidence="6" id="KW-0862">Zinc</keyword>
<evidence type="ECO:0000256" key="1">
    <source>
        <dbReference type="ARBA" id="ARBA00002368"/>
    </source>
</evidence>
<dbReference type="SUPFAM" id="SSF51556">
    <property type="entry name" value="Metallo-dependent hydrolases"/>
    <property type="match status" value="1"/>
</dbReference>
<comment type="pathway">
    <text evidence="6">Pyrimidine metabolism; UMP biosynthesis via de novo pathway; (S)-dihydroorotate from bicarbonate: step 3/3.</text>
</comment>
<dbReference type="HAMAP" id="MF_00220_B">
    <property type="entry name" value="PyrC_classI_B"/>
    <property type="match status" value="1"/>
</dbReference>
<evidence type="ECO:0000256" key="2">
    <source>
        <dbReference type="ARBA" id="ARBA00010286"/>
    </source>
</evidence>
<evidence type="ECO:0000313" key="8">
    <source>
        <dbReference type="EMBL" id="MBC5679482.1"/>
    </source>
</evidence>
<proteinExistence type="inferred from homology"/>
<dbReference type="EC" id="3.5.2.3" evidence="6"/>
<feature type="domain" description="Dihydroorotase catalytic" evidence="7">
    <location>
        <begin position="51"/>
        <end position="238"/>
    </location>
</feature>
<comment type="function">
    <text evidence="1 6">Catalyzes the reversible cyclization of carbamoyl aspartate to dihydroorotate.</text>
</comment>
<dbReference type="Gene3D" id="3.20.20.140">
    <property type="entry name" value="Metal-dependent hydrolases"/>
    <property type="match status" value="1"/>
</dbReference>
<evidence type="ECO:0000259" key="7">
    <source>
        <dbReference type="Pfam" id="PF12890"/>
    </source>
</evidence>
<organism evidence="8 9">
    <name type="scientific">Lachnospira hominis</name>
    <name type="common">ex Liu et al. 2021</name>
    <dbReference type="NCBI Taxonomy" id="2763051"/>
    <lineage>
        <taxon>Bacteria</taxon>
        <taxon>Bacillati</taxon>
        <taxon>Bacillota</taxon>
        <taxon>Clostridia</taxon>
        <taxon>Lachnospirales</taxon>
        <taxon>Lachnospiraceae</taxon>
        <taxon>Lachnospira</taxon>
    </lineage>
</organism>
<evidence type="ECO:0000256" key="4">
    <source>
        <dbReference type="ARBA" id="ARBA00022801"/>
    </source>
</evidence>
<sequence>MKTLIKGGRVLDPASKTDAVKDVLFEDGVILKVAENITDDAENVIDADGMFVMPGLIDLHVHFREPGFEHKETIRTGARAAARGGFTTVCAMPNTKPAIDSVEMVRYIIDKAKEVTDINVLPIAAITAGQDGEYITDFEKLKENGAVAVSEDGKSVMNARVARQAMRLAAEVDIPVFAHCEDKNLVARGVMNAGEKAKEMGFYGIMNAVEDVIVARDILLAKNTGARLHLCHCSTKDSVRMVELAKKEGLQVTAEVTPHHFTLTEDAITSDDANFKMNPPLRKQEDVDELKEGLSSGIMDCISTDHAPHHKTEKERSFVDAPFGITGLETSVALTITELVDKGVLTPLQMAERMSYTPAQIIKSDRGTLLEGRPADITIIDPADEYVIDSSMFASMGKNTPFNGKTVKGRVRYTIAGGKTVYSYRPGCECIVDKDVPKL</sequence>
<feature type="binding site" evidence="6">
    <location>
        <position position="152"/>
    </location>
    <ligand>
        <name>Zn(2+)</name>
        <dbReference type="ChEBI" id="CHEBI:29105"/>
        <label>2</label>
    </ligand>
</feature>
<comment type="caution">
    <text evidence="8">The sequence shown here is derived from an EMBL/GenBank/DDBJ whole genome shotgun (WGS) entry which is preliminary data.</text>
</comment>
<feature type="binding site" evidence="6">
    <location>
        <position position="309"/>
    </location>
    <ligand>
        <name>substrate</name>
    </ligand>
</feature>
<evidence type="ECO:0000313" key="9">
    <source>
        <dbReference type="Proteomes" id="UP000628463"/>
    </source>
</evidence>
<evidence type="ECO:0000256" key="3">
    <source>
        <dbReference type="ARBA" id="ARBA00022723"/>
    </source>
</evidence>
<feature type="binding site" evidence="6">
    <location>
        <position position="232"/>
    </location>
    <ligand>
        <name>Zn(2+)</name>
        <dbReference type="ChEBI" id="CHEBI:29105"/>
        <label>2</label>
    </ligand>
</feature>
<feature type="binding site" evidence="6">
    <location>
        <position position="94"/>
    </location>
    <ligand>
        <name>substrate</name>
    </ligand>
</feature>
<protein>
    <recommendedName>
        <fullName evidence="6">Dihydroorotase</fullName>
        <shortName evidence="6">DHOase</shortName>
        <ecNumber evidence="6">3.5.2.3</ecNumber>
    </recommendedName>
</protein>
<evidence type="ECO:0000256" key="6">
    <source>
        <dbReference type="HAMAP-Rule" id="MF_00220"/>
    </source>
</evidence>
<keyword evidence="5 6" id="KW-0665">Pyrimidine biosynthesis</keyword>
<dbReference type="InterPro" id="IPR050138">
    <property type="entry name" value="DHOase/Allantoinase_Hydrolase"/>
</dbReference>
<name>A0ABR7FWA3_9FIRM</name>
<dbReference type="PROSITE" id="PS00483">
    <property type="entry name" value="DIHYDROOROTASE_2"/>
    <property type="match status" value="1"/>
</dbReference>
<feature type="binding site" evidence="6">
    <location>
        <begin position="323"/>
        <end position="324"/>
    </location>
    <ligand>
        <name>substrate</name>
    </ligand>
</feature>
<feature type="binding site" evidence="6">
    <location>
        <position position="305"/>
    </location>
    <ligand>
        <name>Zn(2+)</name>
        <dbReference type="ChEBI" id="CHEBI:29105"/>
        <label>1</label>
    </ligand>
</feature>
<dbReference type="CDD" id="cd01317">
    <property type="entry name" value="DHOase_IIa"/>
    <property type="match status" value="1"/>
</dbReference>
<feature type="binding site" evidence="6">
    <location>
        <position position="278"/>
    </location>
    <ligand>
        <name>substrate</name>
    </ligand>
</feature>
<dbReference type="PROSITE" id="PS00482">
    <property type="entry name" value="DIHYDROOROTASE_1"/>
    <property type="match status" value="1"/>
</dbReference>
<dbReference type="InterPro" id="IPR002195">
    <property type="entry name" value="Dihydroorotase_CS"/>
</dbReference>
<dbReference type="InterPro" id="IPR011059">
    <property type="entry name" value="Metal-dep_hydrolase_composite"/>
</dbReference>
<dbReference type="SUPFAM" id="SSF51338">
    <property type="entry name" value="Composite domain of metallo-dependent hydrolases"/>
    <property type="match status" value="1"/>
</dbReference>
<dbReference type="RefSeq" id="WP_021866864.1">
    <property type="nucleotide sequence ID" value="NZ_JACOPD010000001.1"/>
</dbReference>
<comment type="cofactor">
    <cofactor evidence="6">
        <name>Zn(2+)</name>
        <dbReference type="ChEBI" id="CHEBI:29105"/>
    </cofactor>
    <text evidence="6">Binds 2 Zn(2+) ions per subunit.</text>
</comment>
<dbReference type="Gene3D" id="2.30.40.10">
    <property type="entry name" value="Urease, subunit C, domain 1"/>
    <property type="match status" value="1"/>
</dbReference>
<reference evidence="8 9" key="1">
    <citation type="submission" date="2020-08" db="EMBL/GenBank/DDBJ databases">
        <title>Genome public.</title>
        <authorList>
            <person name="Liu C."/>
            <person name="Sun Q."/>
        </authorList>
    </citation>
    <scope>NUCLEOTIDE SEQUENCE [LARGE SCALE GENOMIC DNA]</scope>
    <source>
        <strain evidence="8 9">NSJ-43</strain>
    </source>
</reference>
<evidence type="ECO:0000256" key="5">
    <source>
        <dbReference type="ARBA" id="ARBA00022975"/>
    </source>
</evidence>
<dbReference type="NCBIfam" id="TIGR00857">
    <property type="entry name" value="pyrC_multi"/>
    <property type="match status" value="1"/>
</dbReference>
<gene>
    <name evidence="6" type="primary">pyrC</name>
    <name evidence="8" type="ORF">H8S01_00690</name>
</gene>
<comment type="catalytic activity">
    <reaction evidence="6">
        <text>(S)-dihydroorotate + H2O = N-carbamoyl-L-aspartate + H(+)</text>
        <dbReference type="Rhea" id="RHEA:24296"/>
        <dbReference type="ChEBI" id="CHEBI:15377"/>
        <dbReference type="ChEBI" id="CHEBI:15378"/>
        <dbReference type="ChEBI" id="CHEBI:30864"/>
        <dbReference type="ChEBI" id="CHEBI:32814"/>
        <dbReference type="EC" id="3.5.2.3"/>
    </reaction>
</comment>
<keyword evidence="4 6" id="KW-0378">Hydrolase</keyword>
<dbReference type="InterPro" id="IPR024403">
    <property type="entry name" value="DHOase_cat"/>
</dbReference>
<dbReference type="Proteomes" id="UP000628463">
    <property type="component" value="Unassembled WGS sequence"/>
</dbReference>
<dbReference type="PANTHER" id="PTHR43668:SF2">
    <property type="entry name" value="ALLANTOINASE"/>
    <property type="match status" value="1"/>
</dbReference>
<dbReference type="Pfam" id="PF12890">
    <property type="entry name" value="DHOase"/>
    <property type="match status" value="1"/>
</dbReference>
<feature type="binding site" evidence="6">
    <location>
        <position position="62"/>
    </location>
    <ligand>
        <name>Zn(2+)</name>
        <dbReference type="ChEBI" id="CHEBI:29105"/>
        <label>1</label>
    </ligand>
</feature>
<feature type="binding site" evidence="6">
    <location>
        <begin position="62"/>
        <end position="64"/>
    </location>
    <ligand>
        <name>substrate</name>
    </ligand>
</feature>
<dbReference type="PANTHER" id="PTHR43668">
    <property type="entry name" value="ALLANTOINASE"/>
    <property type="match status" value="1"/>
</dbReference>
<dbReference type="InterPro" id="IPR032466">
    <property type="entry name" value="Metal_Hydrolase"/>
</dbReference>
<comment type="similarity">
    <text evidence="2 6">Belongs to the metallo-dependent hydrolases superfamily. DHOase family. Class I DHOase subfamily.</text>
</comment>
<accession>A0ABR7FWA3</accession>
<feature type="binding site" evidence="6">
    <location>
        <position position="152"/>
    </location>
    <ligand>
        <name>Zn(2+)</name>
        <dbReference type="ChEBI" id="CHEBI:29105"/>
        <label>1</label>
    </ligand>
</feature>
<feature type="binding site" evidence="6">
    <location>
        <position position="179"/>
    </location>
    <ligand>
        <name>Zn(2+)</name>
        <dbReference type="ChEBI" id="CHEBI:29105"/>
        <label>2</label>
    </ligand>
</feature>
<keyword evidence="9" id="KW-1185">Reference proteome</keyword>
<dbReference type="InterPro" id="IPR004722">
    <property type="entry name" value="DHOase"/>
</dbReference>
<feature type="binding site" evidence="6">
    <location>
        <position position="60"/>
    </location>
    <ligand>
        <name>Zn(2+)</name>
        <dbReference type="ChEBI" id="CHEBI:29105"/>
        <label>1</label>
    </ligand>
</feature>
<dbReference type="EMBL" id="JACOPD010000001">
    <property type="protein sequence ID" value="MBC5679482.1"/>
    <property type="molecule type" value="Genomic_DNA"/>
</dbReference>
<keyword evidence="3 6" id="KW-0479">Metal-binding</keyword>
<feature type="active site" evidence="6">
    <location>
        <position position="305"/>
    </location>
</feature>